<evidence type="ECO:0000256" key="1">
    <source>
        <dbReference type="SAM" id="Phobius"/>
    </source>
</evidence>
<keyword evidence="1" id="KW-1133">Transmembrane helix</keyword>
<name>A0ABT5IA64_9CAUL</name>
<evidence type="ECO:0000313" key="2">
    <source>
        <dbReference type="EMBL" id="MDC7693076.1"/>
    </source>
</evidence>
<comment type="caution">
    <text evidence="2">The sequence shown here is derived from an EMBL/GenBank/DDBJ whole genome shotgun (WGS) entry which is preliminary data.</text>
</comment>
<reference evidence="2 3" key="1">
    <citation type="submission" date="2023-01" db="EMBL/GenBank/DDBJ databases">
        <title>Novel species of the genus Asticcacaulis isolated from rivers.</title>
        <authorList>
            <person name="Lu H."/>
        </authorList>
    </citation>
    <scope>NUCLEOTIDE SEQUENCE [LARGE SCALE GENOMIC DNA]</scope>
    <source>
        <strain evidence="2 3">DXS10W</strain>
    </source>
</reference>
<proteinExistence type="predicted"/>
<feature type="transmembrane region" description="Helical" evidence="1">
    <location>
        <begin position="88"/>
        <end position="108"/>
    </location>
</feature>
<keyword evidence="1" id="KW-0472">Membrane</keyword>
<dbReference type="EMBL" id="JAQQKW010000001">
    <property type="protein sequence ID" value="MDC7693076.1"/>
    <property type="molecule type" value="Genomic_DNA"/>
</dbReference>
<feature type="transmembrane region" description="Helical" evidence="1">
    <location>
        <begin position="60"/>
        <end position="76"/>
    </location>
</feature>
<dbReference type="RefSeq" id="WP_272739842.1">
    <property type="nucleotide sequence ID" value="NZ_JAQQKW010000001.1"/>
</dbReference>
<keyword evidence="1" id="KW-0812">Transmembrane</keyword>
<sequence length="197" mass="22461">MPISIGPLRQRLFIEKQSIEKIMHLSENVRSAALDETLCIESSRFFSHYLTHWRWNMGKILAWAPFIILIFVYNFVDHNPDLQRYFTASQAAVAAFFIYAGIYFYLVWKGLISADTLDVADVRNNVITDGDPKKHIIGKIYAMFSFGAAFITFWQFAGDAIKTLNAFLVMAAVMGVWGFTTLILMSSGYFGWLKAKS</sequence>
<dbReference type="Proteomes" id="UP001216595">
    <property type="component" value="Unassembled WGS sequence"/>
</dbReference>
<organism evidence="2 3">
    <name type="scientific">Asticcacaulis currens</name>
    <dbReference type="NCBI Taxonomy" id="2984210"/>
    <lineage>
        <taxon>Bacteria</taxon>
        <taxon>Pseudomonadati</taxon>
        <taxon>Pseudomonadota</taxon>
        <taxon>Alphaproteobacteria</taxon>
        <taxon>Caulobacterales</taxon>
        <taxon>Caulobacteraceae</taxon>
        <taxon>Asticcacaulis</taxon>
    </lineage>
</organism>
<accession>A0ABT5IA64</accession>
<protein>
    <submittedName>
        <fullName evidence="2">Uncharacterized protein</fullName>
    </submittedName>
</protein>
<feature type="transmembrane region" description="Helical" evidence="1">
    <location>
        <begin position="169"/>
        <end position="192"/>
    </location>
</feature>
<gene>
    <name evidence="2" type="ORF">PQU94_02145</name>
</gene>
<evidence type="ECO:0000313" key="3">
    <source>
        <dbReference type="Proteomes" id="UP001216595"/>
    </source>
</evidence>
<feature type="transmembrane region" description="Helical" evidence="1">
    <location>
        <begin position="140"/>
        <end position="157"/>
    </location>
</feature>
<keyword evidence="3" id="KW-1185">Reference proteome</keyword>